<evidence type="ECO:0000259" key="1">
    <source>
        <dbReference type="PROSITE" id="PS51918"/>
    </source>
</evidence>
<dbReference type="CDD" id="cd01335">
    <property type="entry name" value="Radical_SAM"/>
    <property type="match status" value="1"/>
</dbReference>
<proteinExistence type="predicted"/>
<name>E1JW21_SOLFR</name>
<evidence type="ECO:0000313" key="2">
    <source>
        <dbReference type="EMBL" id="EFL51381.1"/>
    </source>
</evidence>
<dbReference type="AlphaFoldDB" id="E1JW21"/>
<dbReference type="Pfam" id="PF19864">
    <property type="entry name" value="Radical_SAM_N2"/>
    <property type="match status" value="1"/>
</dbReference>
<dbReference type="PANTHER" id="PTHR42731:SF1">
    <property type="entry name" value="RADICAL SAM DOMAIN PROTEIN"/>
    <property type="match status" value="1"/>
</dbReference>
<dbReference type="OrthoDB" id="9806827at2"/>
<dbReference type="InterPro" id="IPR023862">
    <property type="entry name" value="CHP03960_rSAM"/>
</dbReference>
<dbReference type="Proteomes" id="UP000006250">
    <property type="component" value="Unassembled WGS sequence"/>
</dbReference>
<accession>E1JW21</accession>
<evidence type="ECO:0000313" key="3">
    <source>
        <dbReference type="Proteomes" id="UP000006250"/>
    </source>
</evidence>
<dbReference type="Pfam" id="PF04055">
    <property type="entry name" value="Radical_SAM"/>
    <property type="match status" value="1"/>
</dbReference>
<dbReference type="eggNOG" id="COG5011">
    <property type="taxonomic scope" value="Bacteria"/>
</dbReference>
<dbReference type="GO" id="GO:0003824">
    <property type="term" value="F:catalytic activity"/>
    <property type="evidence" value="ECO:0007669"/>
    <property type="project" value="InterPro"/>
</dbReference>
<dbReference type="NCBIfam" id="TIGR03960">
    <property type="entry name" value="rSAM_fuse_unch"/>
    <property type="match status" value="1"/>
</dbReference>
<dbReference type="SMART" id="SM00729">
    <property type="entry name" value="Elp3"/>
    <property type="match status" value="1"/>
</dbReference>
<feature type="domain" description="Radical SAM core" evidence="1">
    <location>
        <begin position="244"/>
        <end position="479"/>
    </location>
</feature>
<dbReference type="Pfam" id="PF10105">
    <property type="entry name" value="DUF2344"/>
    <property type="match status" value="1"/>
</dbReference>
<keyword evidence="3" id="KW-1185">Reference proteome</keyword>
<dbReference type="InterPro" id="IPR045784">
    <property type="entry name" value="Radical_SAM_N2"/>
</dbReference>
<dbReference type="Gene3D" id="3.80.30.20">
    <property type="entry name" value="tm_1862 like domain"/>
    <property type="match status" value="1"/>
</dbReference>
<dbReference type="STRING" id="596151.DesfrDRAFT_1820"/>
<dbReference type="NCBIfam" id="TIGR03936">
    <property type="entry name" value="sam_1_link_chp"/>
    <property type="match status" value="1"/>
</dbReference>
<protein>
    <recommendedName>
        <fullName evidence="1">Radical SAM core domain-containing protein</fullName>
    </recommendedName>
</protein>
<dbReference type="RefSeq" id="WP_005993159.1">
    <property type="nucleotide sequence ID" value="NZ_AECZ01000010.1"/>
</dbReference>
<sequence length="857" mass="93703">MREFAPWLQKPTQYLGAEWGRTAKDAASVRARVALAFPDLYEVGMSYVGGRILYETVNRVAGLAAERVFTPADEAAALLRDQGAPLCTLESDTPLAACDVVAFHLTHELCYTNVLYMLDLAGIPFRAADRGDDGPLVIAGGGCAFNAEPVAPFFDLMVIGDGEEALPAILDAVATAREEGGVSRRDLLLRLTGIPGVYVPSFFDIGPDGAPVPLVPGYERVTKAIVADLDTAPFPTCQVVPFAQAVHDRLAVEIARGCTRGCRFCHAGMIYRPVRERSLPELEKLVAEGLSRTGYEELSFLSLSTGDFSALESLFAHSIDRCRRDQIAVSLPSLRAGTLSDSILDMMAGIRRTGATVAPEAATQRLRDVINKGITEEDILAHVAKLFRHGWQQVKLYFMIGLPTETEEDVRGIYELAKKVLAQAPPGTKRLQVTAAISPFVPKPHTPFQWEAQISLEQTRARVGYLRDLFATDRRLTLRWHEPEMSFLEGVFSRAGRELAPLVEAAYHQGALFCSWVDRFDLAPWLRVFEEAGLDPAKWLDARNPDAPLPWDHLSCGVTPGFLRRERQKALAGRITTDCRYGECSGCGVCDFEGRKSDLRAAGEAVIRPRCNRPEREHEAVAAPPAPPREDLTRKAVHVRLWFEKTGSAVYLSQLELTRLFERALRRAGLKPSFSAGYHPLPQMSFGRALPVGVASTAEWMGLFLREPVAPGDIPARLNPNLPEGLAMVAVEELPPGRKVPQPIEETFELVIPAANAKDCLECWGAFAAADSFPVTWESKKGPRSIDARPLVTGVALEEPGNTVRITCLFAEAYVSPLRLVEAVCPGLVRGRYVLTKASVAFEAGGAGFPAGLMNQN</sequence>
<reference evidence="2 3" key="1">
    <citation type="submission" date="2010-08" db="EMBL/GenBank/DDBJ databases">
        <title>The draft genome of Desulfovibrio fructosovorans JJ.</title>
        <authorList>
            <consortium name="US DOE Joint Genome Institute (JGI-PGF)"/>
            <person name="Lucas S."/>
            <person name="Copeland A."/>
            <person name="Lapidus A."/>
            <person name="Cheng J.-F."/>
            <person name="Bruce D."/>
            <person name="Goodwin L."/>
            <person name="Pitluck S."/>
            <person name="Land M.L."/>
            <person name="Hauser L."/>
            <person name="Chang Y.-J."/>
            <person name="Jeffries C."/>
            <person name="Wall J.D."/>
            <person name="Stahl D.A."/>
            <person name="Arkin A.P."/>
            <person name="Dehal P."/>
            <person name="Stolyar S.M."/>
            <person name="Hazen T.C."/>
            <person name="Woyke T.J."/>
        </authorList>
    </citation>
    <scope>NUCLEOTIDE SEQUENCE [LARGE SCALE GENOMIC DNA]</scope>
    <source>
        <strain evidence="2 3">JJ</strain>
    </source>
</reference>
<dbReference type="InterPro" id="IPR006638">
    <property type="entry name" value="Elp3/MiaA/NifB-like_rSAM"/>
</dbReference>
<dbReference type="PROSITE" id="PS51918">
    <property type="entry name" value="RADICAL_SAM"/>
    <property type="match status" value="1"/>
</dbReference>
<dbReference type="SFLD" id="SFLDS00029">
    <property type="entry name" value="Radical_SAM"/>
    <property type="match status" value="1"/>
</dbReference>
<dbReference type="SFLD" id="SFLDG01082">
    <property type="entry name" value="B12-binding_domain_containing"/>
    <property type="match status" value="1"/>
</dbReference>
<dbReference type="InterPro" id="IPR058240">
    <property type="entry name" value="rSAM_sf"/>
</dbReference>
<organism evidence="2 3">
    <name type="scientific">Solidesulfovibrio fructosivorans JJ]</name>
    <dbReference type="NCBI Taxonomy" id="596151"/>
    <lineage>
        <taxon>Bacteria</taxon>
        <taxon>Pseudomonadati</taxon>
        <taxon>Thermodesulfobacteriota</taxon>
        <taxon>Desulfovibrionia</taxon>
        <taxon>Desulfovibrionales</taxon>
        <taxon>Desulfovibrionaceae</taxon>
        <taxon>Solidesulfovibrio</taxon>
    </lineage>
</organism>
<dbReference type="EMBL" id="AECZ01000010">
    <property type="protein sequence ID" value="EFL51381.1"/>
    <property type="molecule type" value="Genomic_DNA"/>
</dbReference>
<dbReference type="GO" id="GO:0051536">
    <property type="term" value="F:iron-sulfur cluster binding"/>
    <property type="evidence" value="ECO:0007669"/>
    <property type="project" value="InterPro"/>
</dbReference>
<dbReference type="PANTHER" id="PTHR42731">
    <property type="entry name" value="SLL1084 PROTEIN"/>
    <property type="match status" value="1"/>
</dbReference>
<gene>
    <name evidence="2" type="ORF">DesfrDRAFT_1820</name>
</gene>
<dbReference type="InterPro" id="IPR018768">
    <property type="entry name" value="DUF2344"/>
</dbReference>
<dbReference type="InterPro" id="IPR023404">
    <property type="entry name" value="rSAM_horseshoe"/>
</dbReference>
<comment type="caution">
    <text evidence="2">The sequence shown here is derived from an EMBL/GenBank/DDBJ whole genome shotgun (WGS) entry which is preliminary data.</text>
</comment>
<dbReference type="SUPFAM" id="SSF102114">
    <property type="entry name" value="Radical SAM enzymes"/>
    <property type="match status" value="1"/>
</dbReference>
<dbReference type="eggNOG" id="COG1032">
    <property type="taxonomic scope" value="Bacteria"/>
</dbReference>
<dbReference type="InterPro" id="IPR007197">
    <property type="entry name" value="rSAM"/>
</dbReference>